<organism evidence="1 2">
    <name type="scientific">Umezawaea endophytica</name>
    <dbReference type="NCBI Taxonomy" id="1654476"/>
    <lineage>
        <taxon>Bacteria</taxon>
        <taxon>Bacillati</taxon>
        <taxon>Actinomycetota</taxon>
        <taxon>Actinomycetes</taxon>
        <taxon>Pseudonocardiales</taxon>
        <taxon>Pseudonocardiaceae</taxon>
        <taxon>Umezawaea</taxon>
    </lineage>
</organism>
<dbReference type="RefSeq" id="WP_259625646.1">
    <property type="nucleotide sequence ID" value="NZ_JANYMP010000012.1"/>
</dbReference>
<reference evidence="1" key="1">
    <citation type="submission" date="2022-08" db="EMBL/GenBank/DDBJ databases">
        <authorList>
            <person name="Tistechok S."/>
            <person name="Samborskyy M."/>
            <person name="Roman I."/>
        </authorList>
    </citation>
    <scope>NUCLEOTIDE SEQUENCE</scope>
    <source>
        <strain evidence="1">DSM 103496</strain>
    </source>
</reference>
<dbReference type="Proteomes" id="UP001141259">
    <property type="component" value="Unassembled WGS sequence"/>
</dbReference>
<dbReference type="EMBL" id="JANYMP010000012">
    <property type="protein sequence ID" value="MCS7480151.1"/>
    <property type="molecule type" value="Genomic_DNA"/>
</dbReference>
<evidence type="ECO:0000313" key="1">
    <source>
        <dbReference type="EMBL" id="MCS7480151.1"/>
    </source>
</evidence>
<comment type="caution">
    <text evidence="1">The sequence shown here is derived from an EMBL/GenBank/DDBJ whole genome shotgun (WGS) entry which is preliminary data.</text>
</comment>
<sequence length="265" mass="29295">MISFETDQLAGLHRYAYLPGEDLPLDDPWPGLFEEWTDNGVLLTRTPMTEYAINNINCEEIAVYLGLLWRLTEGGNRFAIPTYYRDKATELLGRDPEFINWEYSVEAGAPDVVARDQGFTPARACVPFRPEPTPWQQEHATHAGLFALHAPSDLVALLRATIADAAAEVTVFAVQDHERLLAGLRSGGRPELTDLLQPGDVFADLTIGVDEPYSDSLIIAAHEDLTARVTEVVVHAQRRIAEYDPAQLADMSAFLDAMGRLSGFA</sequence>
<proteinExistence type="predicted"/>
<keyword evidence="2" id="KW-1185">Reference proteome</keyword>
<protein>
    <submittedName>
        <fullName evidence="1">Uncharacterized protein</fullName>
    </submittedName>
</protein>
<name>A0A9X3AGW1_9PSEU</name>
<accession>A0A9X3AGW1</accession>
<evidence type="ECO:0000313" key="2">
    <source>
        <dbReference type="Proteomes" id="UP001141259"/>
    </source>
</evidence>
<gene>
    <name evidence="1" type="ORF">NZH93_25120</name>
</gene>
<dbReference type="AlphaFoldDB" id="A0A9X3AGW1"/>